<proteinExistence type="predicted"/>
<evidence type="ECO:0000313" key="2">
    <source>
        <dbReference type="Proteomes" id="UP000620133"/>
    </source>
</evidence>
<evidence type="ECO:0008006" key="3">
    <source>
        <dbReference type="Google" id="ProtNLM"/>
    </source>
</evidence>
<dbReference type="NCBIfam" id="TIGR03696">
    <property type="entry name" value="Rhs_assc_core"/>
    <property type="match status" value="1"/>
</dbReference>
<dbReference type="Gene3D" id="2.180.10.10">
    <property type="entry name" value="RHS repeat-associated core"/>
    <property type="match status" value="1"/>
</dbReference>
<dbReference type="PANTHER" id="PTHR32305">
    <property type="match status" value="1"/>
</dbReference>
<dbReference type="InterPro" id="IPR022385">
    <property type="entry name" value="Rhs_assc_core"/>
</dbReference>
<protein>
    <recommendedName>
        <fullName evidence="3">RHS repeat-associated core domain-containing protein</fullName>
    </recommendedName>
</protein>
<dbReference type="EMBL" id="AP024412">
    <property type="protein sequence ID" value="BCR35643.1"/>
    <property type="molecule type" value="Genomic_DNA"/>
</dbReference>
<dbReference type="AlphaFoldDB" id="A0A7U9TGI1"/>
<dbReference type="PANTHER" id="PTHR32305:SF15">
    <property type="entry name" value="PROTEIN RHSA-RELATED"/>
    <property type="match status" value="1"/>
</dbReference>
<sequence length="284" mass="31041">MYLNIKRLYLCYSNIINASGITVVHYVYDAYGNITKTEVTSGYGYIANINSYTYRGYRYDSEINMYYLNSRYYNPKVGRFINADKIIGQLSHIGSTNMYACVNNNPVNFADEEGEFWHLVGGFVVGAAIGTVTQIVSNVVSGNEWSEGVLTAAAIGGLSGLLTAAGAGSLTIGLVSGTTAAFGRQIEENKLNFSEWNVGEMVVDAVIVGVLAGVGSSYGNKKIEYTSRQIKYWIKPGSFKTMITGNYMKKITKAVAYSAIPALDYAFLTSLKGDQYENSKIIIE</sequence>
<name>A0A7U9TGI1_9MOLU</name>
<accession>A0A7U9TGI1</accession>
<dbReference type="InterPro" id="IPR050708">
    <property type="entry name" value="T6SS_VgrG/RHS"/>
</dbReference>
<keyword evidence="2" id="KW-1185">Reference proteome</keyword>
<organism evidence="1 2">
    <name type="scientific">Mariniplasma anaerobium</name>
    <dbReference type="NCBI Taxonomy" id="2735436"/>
    <lineage>
        <taxon>Bacteria</taxon>
        <taxon>Bacillati</taxon>
        <taxon>Mycoplasmatota</taxon>
        <taxon>Mollicutes</taxon>
        <taxon>Acholeplasmatales</taxon>
        <taxon>Acholeplasmataceae</taxon>
        <taxon>Mariniplasma</taxon>
    </lineage>
</organism>
<evidence type="ECO:0000313" key="1">
    <source>
        <dbReference type="EMBL" id="BCR35643.1"/>
    </source>
</evidence>
<gene>
    <name evidence="1" type="ORF">MPAN_005360</name>
</gene>
<dbReference type="KEGG" id="manr:MPAN_005360"/>
<dbReference type="Proteomes" id="UP000620133">
    <property type="component" value="Chromosome"/>
</dbReference>
<dbReference type="RefSeq" id="WP_176238488.1">
    <property type="nucleotide sequence ID" value="NZ_AP024412.1"/>
</dbReference>
<reference evidence="1" key="1">
    <citation type="submission" date="2021-01" db="EMBL/GenBank/DDBJ databases">
        <title>Draft genome sequence of Acholeplasmataceae bacterium strain Mahy22.</title>
        <authorList>
            <person name="Watanabe M."/>
            <person name="Kojima H."/>
            <person name="Fukui M."/>
        </authorList>
    </citation>
    <scope>NUCLEOTIDE SEQUENCE</scope>
    <source>
        <strain evidence="1">Mahy22</strain>
    </source>
</reference>